<dbReference type="EMBL" id="OCMT01000002">
    <property type="protein sequence ID" value="SOD15343.1"/>
    <property type="molecule type" value="Genomic_DNA"/>
</dbReference>
<dbReference type="RefSeq" id="WP_097132014.1">
    <property type="nucleotide sequence ID" value="NZ_OCMT01000002.1"/>
</dbReference>
<protein>
    <submittedName>
        <fullName evidence="1">Predicted alpha-1,6-mannanase, GH76 family</fullName>
    </submittedName>
</protein>
<organism evidence="1 2">
    <name type="scientific">Pedobacter xixiisoli</name>
    <dbReference type="NCBI Taxonomy" id="1476464"/>
    <lineage>
        <taxon>Bacteria</taxon>
        <taxon>Pseudomonadati</taxon>
        <taxon>Bacteroidota</taxon>
        <taxon>Sphingobacteriia</taxon>
        <taxon>Sphingobacteriales</taxon>
        <taxon>Sphingobacteriaceae</taxon>
        <taxon>Pedobacter</taxon>
    </lineage>
</organism>
<dbReference type="AlphaFoldDB" id="A0A286A0A9"/>
<sequence>MKLKLYITVCLLIVFGFYSCGKINDEYIERNPIPKIDWNKVADSSSQALMTAYWNTTKHHFNNNNLGAIGQYDYWPEAHGLEVLIDAYERTKSDLYKNAINDFYQGVRVKNGNSFYNNYYDDMAWHAVAHLRAFQVTGDTRYETSAKYLWDEIVKGWNDFDGGGIRWNHEENTAGRSKGIPTNGPSTITAARRWQKYGEAQTALGLKNNVWYNRIYDWMKNHRVVQQSGRVFETIDNTRGDWTYNTGTYIGSALEIYNITGDRTYLKDAIKTADWTMANLINTNNRVLSDWAEQQDHDVNLFKGIFIRYFTQLIMHKDLPEANRKRYITFIKHSAETLWLKGTLKTPVPLYGYHWWEAPQTANVSLRAQISGCTLMEAMALLQNKGLLN</sequence>
<dbReference type="InterPro" id="IPR014512">
    <property type="entry name" value="O_gly_hydro"/>
</dbReference>
<accession>A0A286A0A9</accession>
<evidence type="ECO:0000313" key="2">
    <source>
        <dbReference type="Proteomes" id="UP000219281"/>
    </source>
</evidence>
<dbReference type="PANTHER" id="PTHR47791:SF3">
    <property type="entry name" value="MEIOTICALLY UP-REGULATED GENE 191 PROTEIN"/>
    <property type="match status" value="1"/>
</dbReference>
<dbReference type="PIRSF" id="PIRSF021505">
    <property type="entry name" value="O_gly_hdrol"/>
    <property type="match status" value="1"/>
</dbReference>
<dbReference type="InterPro" id="IPR008928">
    <property type="entry name" value="6-hairpin_glycosidase_sf"/>
</dbReference>
<dbReference type="Pfam" id="PF03663">
    <property type="entry name" value="Glyco_hydro_76"/>
    <property type="match status" value="1"/>
</dbReference>
<name>A0A286A0A9_9SPHI</name>
<dbReference type="Proteomes" id="UP000219281">
    <property type="component" value="Unassembled WGS sequence"/>
</dbReference>
<dbReference type="InterPro" id="IPR005198">
    <property type="entry name" value="Glyco_hydro_76"/>
</dbReference>
<reference evidence="2" key="1">
    <citation type="submission" date="2017-09" db="EMBL/GenBank/DDBJ databases">
        <authorList>
            <person name="Varghese N."/>
            <person name="Submissions S."/>
        </authorList>
    </citation>
    <scope>NUCLEOTIDE SEQUENCE [LARGE SCALE GENOMIC DNA]</scope>
    <source>
        <strain evidence="2">CGMCC 1.12803</strain>
    </source>
</reference>
<proteinExistence type="predicted"/>
<gene>
    <name evidence="1" type="ORF">SAMN06297358_2331</name>
</gene>
<dbReference type="PANTHER" id="PTHR47791">
    <property type="entry name" value="MEIOTICALLY UP-REGULATED GENE 191 PROTEIN"/>
    <property type="match status" value="1"/>
</dbReference>
<dbReference type="SUPFAM" id="SSF48208">
    <property type="entry name" value="Six-hairpin glycosidases"/>
    <property type="match status" value="1"/>
</dbReference>
<dbReference type="Gene3D" id="1.50.10.20">
    <property type="match status" value="1"/>
</dbReference>
<dbReference type="PROSITE" id="PS51257">
    <property type="entry name" value="PROKAR_LIPOPROTEIN"/>
    <property type="match status" value="1"/>
</dbReference>
<dbReference type="InterPro" id="IPR053169">
    <property type="entry name" value="MUG_Protein"/>
</dbReference>
<evidence type="ECO:0000313" key="1">
    <source>
        <dbReference type="EMBL" id="SOD15343.1"/>
    </source>
</evidence>
<dbReference type="OrthoDB" id="2505409at2"/>
<keyword evidence="2" id="KW-1185">Reference proteome</keyword>
<dbReference type="GO" id="GO:0005975">
    <property type="term" value="P:carbohydrate metabolic process"/>
    <property type="evidence" value="ECO:0007669"/>
    <property type="project" value="InterPro"/>
</dbReference>